<keyword evidence="1" id="KW-0813">Transport</keyword>
<sequence>MTNQPILQIQNLNKSFGALTATDDVTLDLKRGEIHALIGPNGAGKSTLIKQICGQLSSDSGKVIFNGRDLAGMDMAERAKAGLGRTFQVSSLVMEFSALRNVMLAVQSKLGTSYRFFKNVRGDKSLTEPAMAALKRVNLEERADVMTAELSHGERRQLEIAMALALDPKAFLLDEPMAGMGPEGSKKLIGFLDDLRHEAPILLIEHDMDAVFSLADRISVLVYGRVIATGSVDDIRNNPAVREAYLGSAA</sequence>
<evidence type="ECO:0000259" key="4">
    <source>
        <dbReference type="PROSITE" id="PS50893"/>
    </source>
</evidence>
<dbReference type="GO" id="GO:0016887">
    <property type="term" value="F:ATP hydrolysis activity"/>
    <property type="evidence" value="ECO:0007669"/>
    <property type="project" value="InterPro"/>
</dbReference>
<dbReference type="PANTHER" id="PTHR45772">
    <property type="entry name" value="CONSERVED COMPONENT OF ABC TRANSPORTER FOR NATURAL AMINO ACIDS-RELATED"/>
    <property type="match status" value="1"/>
</dbReference>
<dbReference type="Gene3D" id="3.40.50.300">
    <property type="entry name" value="P-loop containing nucleotide triphosphate hydrolases"/>
    <property type="match status" value="1"/>
</dbReference>
<dbReference type="InterPro" id="IPR003593">
    <property type="entry name" value="AAA+_ATPase"/>
</dbReference>
<evidence type="ECO:0000256" key="2">
    <source>
        <dbReference type="ARBA" id="ARBA00022741"/>
    </source>
</evidence>
<proteinExistence type="predicted"/>
<dbReference type="Pfam" id="PF12399">
    <property type="entry name" value="BCA_ABC_TP_C"/>
    <property type="match status" value="1"/>
</dbReference>
<dbReference type="STRING" id="1122213.GCA_000423365_00595"/>
<dbReference type="InterPro" id="IPR027417">
    <property type="entry name" value="P-loop_NTPase"/>
</dbReference>
<dbReference type="EMBL" id="CP021330">
    <property type="protein sequence ID" value="AVX05462.1"/>
    <property type="molecule type" value="Genomic_DNA"/>
</dbReference>
<keyword evidence="6" id="KW-1185">Reference proteome</keyword>
<keyword evidence="2" id="KW-0547">Nucleotide-binding</keyword>
<organism evidence="5 6">
    <name type="scientific">Maritalea myrionectae</name>
    <dbReference type="NCBI Taxonomy" id="454601"/>
    <lineage>
        <taxon>Bacteria</taxon>
        <taxon>Pseudomonadati</taxon>
        <taxon>Pseudomonadota</taxon>
        <taxon>Alphaproteobacteria</taxon>
        <taxon>Hyphomicrobiales</taxon>
        <taxon>Devosiaceae</taxon>
        <taxon>Maritalea</taxon>
    </lineage>
</organism>
<evidence type="ECO:0000256" key="1">
    <source>
        <dbReference type="ARBA" id="ARBA00022448"/>
    </source>
</evidence>
<dbReference type="InterPro" id="IPR003439">
    <property type="entry name" value="ABC_transporter-like_ATP-bd"/>
</dbReference>
<evidence type="ECO:0000256" key="3">
    <source>
        <dbReference type="ARBA" id="ARBA00022840"/>
    </source>
</evidence>
<accession>A0A2R4MHI6</accession>
<dbReference type="GO" id="GO:0005886">
    <property type="term" value="C:plasma membrane"/>
    <property type="evidence" value="ECO:0007669"/>
    <property type="project" value="TreeGrafter"/>
</dbReference>
<dbReference type="PANTHER" id="PTHR45772:SF2">
    <property type="entry name" value="ABC TRANSPORTER ATP-BINDING PROTEIN"/>
    <property type="match status" value="1"/>
</dbReference>
<dbReference type="SUPFAM" id="SSF52540">
    <property type="entry name" value="P-loop containing nucleoside triphosphate hydrolases"/>
    <property type="match status" value="1"/>
</dbReference>
<keyword evidence="3 5" id="KW-0067">ATP-binding</keyword>
<gene>
    <name evidence="5" type="ORF">MXMO3_02954</name>
</gene>
<dbReference type="PROSITE" id="PS50893">
    <property type="entry name" value="ABC_TRANSPORTER_2"/>
    <property type="match status" value="1"/>
</dbReference>
<dbReference type="CDD" id="cd03219">
    <property type="entry name" value="ABC_Mj1267_LivG_branched"/>
    <property type="match status" value="1"/>
</dbReference>
<dbReference type="AlphaFoldDB" id="A0A2R4MHI6"/>
<dbReference type="Proteomes" id="UP000258927">
    <property type="component" value="Chromosome"/>
</dbReference>
<evidence type="ECO:0000313" key="6">
    <source>
        <dbReference type="Proteomes" id="UP000258927"/>
    </source>
</evidence>
<protein>
    <submittedName>
        <fullName evidence="5">Arabinose import ATP-binding protein AraG</fullName>
    </submittedName>
</protein>
<dbReference type="KEGG" id="mmyr:MXMO3_02954"/>
<dbReference type="GO" id="GO:0005524">
    <property type="term" value="F:ATP binding"/>
    <property type="evidence" value="ECO:0007669"/>
    <property type="project" value="UniProtKB-KW"/>
</dbReference>
<reference evidence="5 6" key="1">
    <citation type="submission" date="2017-05" db="EMBL/GenBank/DDBJ databases">
        <title>Genome Analysis of Maritalea myrionectae HL2708#5.</title>
        <authorList>
            <consortium name="Cotde Inc.-PKNU"/>
            <person name="Jang D."/>
            <person name="Oh H.-M."/>
        </authorList>
    </citation>
    <scope>NUCLEOTIDE SEQUENCE [LARGE SCALE GENOMIC DNA]</scope>
    <source>
        <strain evidence="5 6">HL2708#5</strain>
    </source>
</reference>
<dbReference type="InterPro" id="IPR032823">
    <property type="entry name" value="BCA_ABC_TP_C"/>
</dbReference>
<dbReference type="SMART" id="SM00382">
    <property type="entry name" value="AAA"/>
    <property type="match status" value="1"/>
</dbReference>
<evidence type="ECO:0000313" key="5">
    <source>
        <dbReference type="EMBL" id="AVX05462.1"/>
    </source>
</evidence>
<dbReference type="InterPro" id="IPR051120">
    <property type="entry name" value="ABC_AA/LPS_Transport"/>
</dbReference>
<name>A0A2R4MHI6_9HYPH</name>
<dbReference type="RefSeq" id="WP_117396346.1">
    <property type="nucleotide sequence ID" value="NZ_CP021330.1"/>
</dbReference>
<feature type="domain" description="ABC transporter" evidence="4">
    <location>
        <begin position="7"/>
        <end position="248"/>
    </location>
</feature>
<dbReference type="Pfam" id="PF00005">
    <property type="entry name" value="ABC_tran"/>
    <property type="match status" value="1"/>
</dbReference>